<feature type="transmembrane region" description="Helical" evidence="1">
    <location>
        <begin position="401"/>
        <end position="424"/>
    </location>
</feature>
<dbReference type="STRING" id="1747903.ASR47_101184"/>
<feature type="transmembrane region" description="Helical" evidence="1">
    <location>
        <begin position="536"/>
        <end position="558"/>
    </location>
</feature>
<feature type="transmembrane region" description="Helical" evidence="1">
    <location>
        <begin position="375"/>
        <end position="395"/>
    </location>
</feature>
<dbReference type="SUPFAM" id="SSF82693">
    <property type="entry name" value="Multidrug efflux transporter AcrB pore domain, PN1, PN2, PC1 and PC2 subdomains"/>
    <property type="match status" value="2"/>
</dbReference>
<dbReference type="PANTHER" id="PTHR32063">
    <property type="match status" value="1"/>
</dbReference>
<keyword evidence="1" id="KW-0812">Transmembrane</keyword>
<dbReference type="SUPFAM" id="SSF82866">
    <property type="entry name" value="Multidrug efflux transporter AcrB transmembrane domain"/>
    <property type="match status" value="2"/>
</dbReference>
<feature type="transmembrane region" description="Helical" evidence="1">
    <location>
        <begin position="896"/>
        <end position="915"/>
    </location>
</feature>
<evidence type="ECO:0000313" key="3">
    <source>
        <dbReference type="Proteomes" id="UP000092713"/>
    </source>
</evidence>
<comment type="caution">
    <text evidence="2">The sequence shown here is derived from an EMBL/GenBank/DDBJ whole genome shotgun (WGS) entry which is preliminary data.</text>
</comment>
<dbReference type="AlphaFoldDB" id="A0A1A7C5W2"/>
<keyword evidence="3" id="KW-1185">Reference proteome</keyword>
<dbReference type="PRINTS" id="PR00702">
    <property type="entry name" value="ACRIFLAVINRP"/>
</dbReference>
<gene>
    <name evidence="2" type="ORF">ASR47_101184</name>
</gene>
<dbReference type="InterPro" id="IPR001036">
    <property type="entry name" value="Acrflvin-R"/>
</dbReference>
<feature type="transmembrane region" description="Helical" evidence="1">
    <location>
        <begin position="921"/>
        <end position="943"/>
    </location>
</feature>
<accession>A0A1A7C5W2</accession>
<dbReference type="RefSeq" id="WP_245714314.1">
    <property type="nucleotide sequence ID" value="NZ_LOCQ01000052.1"/>
</dbReference>
<protein>
    <submittedName>
        <fullName evidence="2">Multidrug efflux pump subunit AcrB</fullName>
    </submittedName>
</protein>
<feature type="transmembrane region" description="Helical" evidence="1">
    <location>
        <begin position="964"/>
        <end position="987"/>
    </location>
</feature>
<feature type="transmembrane region" description="Helical" evidence="1">
    <location>
        <begin position="349"/>
        <end position="368"/>
    </location>
</feature>
<dbReference type="Gene3D" id="3.30.2090.10">
    <property type="entry name" value="Multidrug efflux transporter AcrB TolC docking domain, DN and DC subdomains"/>
    <property type="match status" value="2"/>
</dbReference>
<dbReference type="Gene3D" id="1.20.1640.10">
    <property type="entry name" value="Multidrug efflux transporter AcrB transmembrane domain"/>
    <property type="match status" value="2"/>
</dbReference>
<keyword evidence="1" id="KW-0472">Membrane</keyword>
<dbReference type="SUPFAM" id="SSF82714">
    <property type="entry name" value="Multidrug efflux transporter AcrB TolC docking domain, DN and DC subdomains"/>
    <property type="match status" value="2"/>
</dbReference>
<sequence>MNLKHNIKPAMSLNLTRFALGHRRLTLFGAVLVLLGGIAAFLNFPSQEEPSITVREALVSIANPGMGSERIEALVARPVEESLREIAGIKTLSTVVRPGSAIIQLTAYDDVQDLPALWQRVRAKAAEASAALPAGSIGPFVDDDFGRVAVATIAVTAPGFSMSEMRAPLRRLREQLYALPGTQKVSLTGAQEERVYVSFERARLAEAGISPEAIAAQLRSQNMVEPGGLVAAAGLALTVEASGEVRSAADLERFMVSIPGAAGASRAVPLAQLAQVRVLPADPPDSAAIYQGQPAVVVAVSMMPGYSIERFGKALRAKLGETAQLLPVGYQQHVVTFQADVVERQMGRMHHVMGETIVIVMAVVMLFLGWRTGLIVGAIVPLTILGTLITMRVLGIELQTVSIAAIILALGLLVDNGIVIAEDIERRLAAGEERSLACEEAGRTLAIPLLTSSLVIVLTFSPFFFGQTSTNEYLRSLALVLATALLGSWLLSVTVTPLLCVYFARAHGAADGGAHYDSRFYRAYRTVIKALLEHKALYLGVMSLLLAGALAVLMQLPYDFLPKSDRLQFQIPVTLQPGSDARETLRTVRSLSRWLADRKVNPEVDSSIGYVADGGPRILLGLNPPLPGPNIAYFTVSVRPDTDIDAVIGRARAYLLANYPAVRAEPKRFSLGATEAGVAVYRVLGPDETVLRESAAAIGKLLQRLPGTEDVQDDWQARIPRYTVAVDQLKARRAQASSADVAQALQLRYSGVAVSQVRDDGQQVPIVLRGDAAERQPAGNPADTMVYPASGAAPLPLGAIATVLRDSEPSKIVRRKLTRAISVSGHNAHLTAAEIVQKLAPDIAALPLPPGYRIELGGELEDTAAANDALMEFMPHALVAILLLFIWQFDSFRKLVIIVGSIPFVLIGAALALVLTGHPFGFMPTFGLLALAGIIVNNAVLLLERIEAELATGLARREAVISAAVMRLRPIVMTKLTCIVGLVPLMLFGGPLWTGMAICMIGGLALGTLVTLGLIPVLYDWLFSLRLRRAAAVPPPAPAAGG</sequence>
<feature type="transmembrane region" description="Helical" evidence="1">
    <location>
        <begin position="873"/>
        <end position="889"/>
    </location>
</feature>
<dbReference type="PANTHER" id="PTHR32063:SF18">
    <property type="entry name" value="CATION EFFLUX SYSTEM PROTEIN"/>
    <property type="match status" value="1"/>
</dbReference>
<dbReference type="Pfam" id="PF00873">
    <property type="entry name" value="ACR_tran"/>
    <property type="match status" value="1"/>
</dbReference>
<keyword evidence="1" id="KW-1133">Transmembrane helix</keyword>
<dbReference type="GO" id="GO:0042910">
    <property type="term" value="F:xenobiotic transmembrane transporter activity"/>
    <property type="evidence" value="ECO:0007669"/>
    <property type="project" value="TreeGrafter"/>
</dbReference>
<dbReference type="Gene3D" id="3.30.70.1440">
    <property type="entry name" value="Multidrug efflux transporter AcrB pore domain"/>
    <property type="match status" value="1"/>
</dbReference>
<proteinExistence type="predicted"/>
<feature type="transmembrane region" description="Helical" evidence="1">
    <location>
        <begin position="993"/>
        <end position="1019"/>
    </location>
</feature>
<evidence type="ECO:0000256" key="1">
    <source>
        <dbReference type="SAM" id="Phobius"/>
    </source>
</evidence>
<dbReference type="Proteomes" id="UP000092713">
    <property type="component" value="Unassembled WGS sequence"/>
</dbReference>
<name>A0A1A7C5W2_9BURK</name>
<dbReference type="Gene3D" id="3.30.70.1430">
    <property type="entry name" value="Multidrug efflux transporter AcrB pore domain"/>
    <property type="match status" value="2"/>
</dbReference>
<reference evidence="2 3" key="1">
    <citation type="submission" date="2016-04" db="EMBL/GenBank/DDBJ databases">
        <title>Draft genome sequence of Janthinobacterium psychrotolerans sp. nov., isolated from freshwater sediments in Denmark.</title>
        <authorList>
            <person name="Gong X."/>
            <person name="Skrivergaard S."/>
            <person name="Korsgaard B.S."/>
            <person name="Schreiber L."/>
            <person name="Marshall I.P."/>
            <person name="Finster K."/>
            <person name="Schramm A."/>
        </authorList>
    </citation>
    <scope>NUCLEOTIDE SEQUENCE [LARGE SCALE GENOMIC DNA]</scope>
    <source>
        <strain evidence="2 3">S3-2</strain>
    </source>
</reference>
<feature type="transmembrane region" description="Helical" evidence="1">
    <location>
        <begin position="477"/>
        <end position="504"/>
    </location>
</feature>
<organism evidence="2 3">
    <name type="scientific">Janthinobacterium psychrotolerans</name>
    <dbReference type="NCBI Taxonomy" id="1747903"/>
    <lineage>
        <taxon>Bacteria</taxon>
        <taxon>Pseudomonadati</taxon>
        <taxon>Pseudomonadota</taxon>
        <taxon>Betaproteobacteria</taxon>
        <taxon>Burkholderiales</taxon>
        <taxon>Oxalobacteraceae</taxon>
        <taxon>Janthinobacterium</taxon>
    </lineage>
</organism>
<dbReference type="InterPro" id="IPR027463">
    <property type="entry name" value="AcrB_DN_DC_subdom"/>
</dbReference>
<evidence type="ECO:0000313" key="2">
    <source>
        <dbReference type="EMBL" id="OBV39693.1"/>
    </source>
</evidence>
<feature type="transmembrane region" description="Helical" evidence="1">
    <location>
        <begin position="445"/>
        <end position="465"/>
    </location>
</feature>
<dbReference type="EMBL" id="LOCQ01000052">
    <property type="protein sequence ID" value="OBV39693.1"/>
    <property type="molecule type" value="Genomic_DNA"/>
</dbReference>
<dbReference type="GO" id="GO:0005886">
    <property type="term" value="C:plasma membrane"/>
    <property type="evidence" value="ECO:0007669"/>
    <property type="project" value="TreeGrafter"/>
</dbReference>
<dbReference type="Gene3D" id="3.30.70.1320">
    <property type="entry name" value="Multidrug efflux transporter AcrB pore domain like"/>
    <property type="match status" value="1"/>
</dbReference>